<evidence type="ECO:0000256" key="6">
    <source>
        <dbReference type="ARBA" id="ARBA00023136"/>
    </source>
</evidence>
<dbReference type="Pfam" id="PF07715">
    <property type="entry name" value="Plug"/>
    <property type="match status" value="1"/>
</dbReference>
<dbReference type="InterPro" id="IPR039426">
    <property type="entry name" value="TonB-dep_rcpt-like"/>
</dbReference>
<dbReference type="CDD" id="cd01347">
    <property type="entry name" value="ligand_gated_channel"/>
    <property type="match status" value="1"/>
</dbReference>
<comment type="subcellular location">
    <subcellularLocation>
        <location evidence="1 8">Cell outer membrane</location>
        <topology evidence="1 8">Multi-pass membrane protein</topology>
    </subcellularLocation>
</comment>
<dbReference type="PANTHER" id="PTHR40980">
    <property type="entry name" value="PLUG DOMAIN-CONTAINING PROTEIN"/>
    <property type="match status" value="1"/>
</dbReference>
<keyword evidence="14" id="KW-1185">Reference proteome</keyword>
<comment type="caution">
    <text evidence="13">The sequence shown here is derived from an EMBL/GenBank/DDBJ whole genome shotgun (WGS) entry which is preliminary data.</text>
</comment>
<evidence type="ECO:0000256" key="8">
    <source>
        <dbReference type="PROSITE-ProRule" id="PRU01360"/>
    </source>
</evidence>
<dbReference type="GO" id="GO:0009279">
    <property type="term" value="C:cell outer membrane"/>
    <property type="evidence" value="ECO:0007669"/>
    <property type="project" value="UniProtKB-SubCell"/>
</dbReference>
<dbReference type="InterPro" id="IPR037066">
    <property type="entry name" value="Plug_dom_sf"/>
</dbReference>
<dbReference type="SUPFAM" id="SSF56935">
    <property type="entry name" value="Porins"/>
    <property type="match status" value="1"/>
</dbReference>
<dbReference type="Pfam" id="PF00593">
    <property type="entry name" value="TonB_dep_Rec_b-barrel"/>
    <property type="match status" value="1"/>
</dbReference>
<keyword evidence="2 8" id="KW-0813">Transport</keyword>
<evidence type="ECO:0000259" key="12">
    <source>
        <dbReference type="Pfam" id="PF07715"/>
    </source>
</evidence>
<comment type="similarity">
    <text evidence="8 9">Belongs to the TonB-dependent receptor family.</text>
</comment>
<dbReference type="OrthoDB" id="5476657at2"/>
<proteinExistence type="inferred from homology"/>
<dbReference type="EMBL" id="NWBU01000004">
    <property type="protein sequence ID" value="PTQ13089.1"/>
    <property type="molecule type" value="Genomic_DNA"/>
</dbReference>
<evidence type="ECO:0000256" key="3">
    <source>
        <dbReference type="ARBA" id="ARBA00022452"/>
    </source>
</evidence>
<evidence type="ECO:0000256" key="4">
    <source>
        <dbReference type="ARBA" id="ARBA00022692"/>
    </source>
</evidence>
<reference evidence="13 14" key="1">
    <citation type="submission" date="2017-09" db="EMBL/GenBank/DDBJ databases">
        <title>Sphingomonas panjinensis sp.nov., isolated from oil-contaminated soil.</title>
        <authorList>
            <person name="Wang L."/>
            <person name="Chen L."/>
        </authorList>
    </citation>
    <scope>NUCLEOTIDE SEQUENCE [LARGE SCALE GENOMIC DNA]</scope>
    <source>
        <strain evidence="13 14">FW-11</strain>
    </source>
</reference>
<evidence type="ECO:0000256" key="5">
    <source>
        <dbReference type="ARBA" id="ARBA00023077"/>
    </source>
</evidence>
<evidence type="ECO:0000256" key="7">
    <source>
        <dbReference type="ARBA" id="ARBA00023237"/>
    </source>
</evidence>
<keyword evidence="5 9" id="KW-0798">TonB box</keyword>
<keyword evidence="6 8" id="KW-0472">Membrane</keyword>
<organism evidence="13 14">
    <name type="scientific">Sphingomonas oleivorans</name>
    <dbReference type="NCBI Taxonomy" id="1735121"/>
    <lineage>
        <taxon>Bacteria</taxon>
        <taxon>Pseudomonadati</taxon>
        <taxon>Pseudomonadota</taxon>
        <taxon>Alphaproteobacteria</taxon>
        <taxon>Sphingomonadales</taxon>
        <taxon>Sphingomonadaceae</taxon>
        <taxon>Sphingomonas</taxon>
    </lineage>
</organism>
<protein>
    <submittedName>
        <fullName evidence="13">TonB-dependent receptor</fullName>
    </submittedName>
</protein>
<dbReference type="NCBIfam" id="TIGR01782">
    <property type="entry name" value="TonB-Xanth-Caul"/>
    <property type="match status" value="1"/>
</dbReference>
<keyword evidence="7 8" id="KW-0998">Cell outer membrane</keyword>
<dbReference type="Gene3D" id="2.40.170.20">
    <property type="entry name" value="TonB-dependent receptor, beta-barrel domain"/>
    <property type="match status" value="1"/>
</dbReference>
<feature type="domain" description="TonB-dependent receptor plug" evidence="12">
    <location>
        <begin position="69"/>
        <end position="171"/>
    </location>
</feature>
<sequence>MGRIFMRVKRSDLLRSLLLCTSLTATPALAQTAPQPEEPAAQATVTEGEAQEIIVTGTRASLGRALDIKRETLGVVDSIAAEDMGKFPDQNVAESLQRISGVSIDRSQGEGRFITVRGFGPEFNTVLLNGRILATDNNGREFSFDILPSELIAGADVYKSSAANFQEGGIGSTVIVRTARPLDRAGFVFAGNAGGKYDSGSKNVTPTASVLLSQSNEDRTFGALLSLVYDKRDARIQRYGTGGWMTGQNLDYNKDSVVDLANVAVPRTAEHVIDESSRERIGGTLAIDWVVSDQLKLKLDGLYTQYKIDSQTNFLAYFTDPADIISATANENGTVTRFVRGNTGSLATDHVVTTNPRNARTYQVALNSEWTPSDRTTITADASYSRATNKGGGATPFFVIGARNTGLNPVWELRPDEPTPLVSNVISTTDTSQLRGHFGLQSGDNVSDQIGQFRIDGVQEFDGTLRRVRFGGLASQRTKKISDYSTPQGILCFYCGYFATLPSGLTSTFDAGSFLGSPGAPTQWLNFDYNQLVSYYNSDAAITQKGNPQAEALFRALIAANGGTFRGVINPAASGKVRENSYAAYVQSEFEGSLGDMPWSAAAGVRWVYTDLKASGASQQISSIIQLPGDATQLDYFLTPPIPVTATNNYNYLLPSATFRLNLTDELVVRVAGSRTLTRPTLTNLSLNESFTVRPPASFFSSGGNPALKPYLAWNADLGLDYFLSRTSYASIAGFYKKVDNFVSLVTRPRQILGYTFLDTRPTNAESAEIYGFEAAVQYTFDILPAPFDGLGFSANYTKVESSVAFDPSLAAQVFNVEGLSDSANVVAFYEKGPIQLRGAYNWRAKFLRRTFGAQGQPENVGAYGQYDVTASVKFTPNLTLYGEMLNVTNAKSRAYQSFEERLLTLEDTGRRITVGVRASF</sequence>
<evidence type="ECO:0000256" key="1">
    <source>
        <dbReference type="ARBA" id="ARBA00004571"/>
    </source>
</evidence>
<dbReference type="InterPro" id="IPR000531">
    <property type="entry name" value="Beta-barrel_TonB"/>
</dbReference>
<dbReference type="InterPro" id="IPR036942">
    <property type="entry name" value="Beta-barrel_TonB_sf"/>
</dbReference>
<feature type="signal peptide" evidence="10">
    <location>
        <begin position="1"/>
        <end position="30"/>
    </location>
</feature>
<dbReference type="InterPro" id="IPR012910">
    <property type="entry name" value="Plug_dom"/>
</dbReference>
<keyword evidence="4 8" id="KW-0812">Transmembrane</keyword>
<evidence type="ECO:0000313" key="14">
    <source>
        <dbReference type="Proteomes" id="UP000244162"/>
    </source>
</evidence>
<gene>
    <name evidence="13" type="ORF">CLG96_02840</name>
</gene>
<dbReference type="AlphaFoldDB" id="A0A2T5G1P8"/>
<feature type="chain" id="PRO_5015469080" evidence="10">
    <location>
        <begin position="31"/>
        <end position="921"/>
    </location>
</feature>
<name>A0A2T5G1P8_9SPHN</name>
<evidence type="ECO:0000256" key="10">
    <source>
        <dbReference type="SAM" id="SignalP"/>
    </source>
</evidence>
<dbReference type="PANTHER" id="PTHR40980:SF3">
    <property type="entry name" value="TONB-DEPENDENT RECEPTOR-LIKE BETA-BARREL DOMAIN-CONTAINING PROTEIN"/>
    <property type="match status" value="1"/>
</dbReference>
<keyword evidence="3 8" id="KW-1134">Transmembrane beta strand</keyword>
<evidence type="ECO:0000256" key="2">
    <source>
        <dbReference type="ARBA" id="ARBA00022448"/>
    </source>
</evidence>
<evidence type="ECO:0000259" key="11">
    <source>
        <dbReference type="Pfam" id="PF00593"/>
    </source>
</evidence>
<dbReference type="Proteomes" id="UP000244162">
    <property type="component" value="Unassembled WGS sequence"/>
</dbReference>
<evidence type="ECO:0000313" key="13">
    <source>
        <dbReference type="EMBL" id="PTQ13089.1"/>
    </source>
</evidence>
<keyword evidence="10" id="KW-0732">Signal</keyword>
<feature type="domain" description="TonB-dependent receptor-like beta-barrel" evidence="11">
    <location>
        <begin position="375"/>
        <end position="888"/>
    </location>
</feature>
<evidence type="ECO:0000256" key="9">
    <source>
        <dbReference type="RuleBase" id="RU003357"/>
    </source>
</evidence>
<accession>A0A2T5G1P8</accession>
<keyword evidence="13" id="KW-0675">Receptor</keyword>
<dbReference type="PROSITE" id="PS52016">
    <property type="entry name" value="TONB_DEPENDENT_REC_3"/>
    <property type="match status" value="1"/>
</dbReference>
<dbReference type="InterPro" id="IPR010104">
    <property type="entry name" value="TonB_rcpt_bac"/>
</dbReference>
<dbReference type="Gene3D" id="2.170.130.10">
    <property type="entry name" value="TonB-dependent receptor, plug domain"/>
    <property type="match status" value="1"/>
</dbReference>